<dbReference type="AlphaFoldDB" id="A0A849A2S4"/>
<organism evidence="1 2">
    <name type="scientific">Nakamurella aerolata</name>
    <dbReference type="NCBI Taxonomy" id="1656892"/>
    <lineage>
        <taxon>Bacteria</taxon>
        <taxon>Bacillati</taxon>
        <taxon>Actinomycetota</taxon>
        <taxon>Actinomycetes</taxon>
        <taxon>Nakamurellales</taxon>
        <taxon>Nakamurellaceae</taxon>
        <taxon>Nakamurella</taxon>
    </lineage>
</organism>
<gene>
    <name evidence="1" type="ORF">HKD39_03855</name>
</gene>
<name>A0A849A2S4_9ACTN</name>
<sequence>MEFLVLLIPVLLLIFALLMERVESRLHRASVSEEEVEQFLDSARPDEVNTFIREGWSRALPRFRRRRRAGR</sequence>
<comment type="caution">
    <text evidence="1">The sequence shown here is derived from an EMBL/GenBank/DDBJ whole genome shotgun (WGS) entry which is preliminary data.</text>
</comment>
<evidence type="ECO:0000313" key="1">
    <source>
        <dbReference type="EMBL" id="NNG34865.1"/>
    </source>
</evidence>
<proteinExistence type="predicted"/>
<evidence type="ECO:0000313" key="2">
    <source>
        <dbReference type="Proteomes" id="UP000562984"/>
    </source>
</evidence>
<dbReference type="Proteomes" id="UP000562984">
    <property type="component" value="Unassembled WGS sequence"/>
</dbReference>
<dbReference type="EMBL" id="JABEND010000002">
    <property type="protein sequence ID" value="NNG34865.1"/>
    <property type="molecule type" value="Genomic_DNA"/>
</dbReference>
<keyword evidence="2" id="KW-1185">Reference proteome</keyword>
<reference evidence="1 2" key="1">
    <citation type="submission" date="2020-05" db="EMBL/GenBank/DDBJ databases">
        <title>Nakamurella sp. DB0629 isolated from air conditioner.</title>
        <authorList>
            <person name="Kim D.H."/>
            <person name="Kim D.-U."/>
        </authorList>
    </citation>
    <scope>NUCLEOTIDE SEQUENCE [LARGE SCALE GENOMIC DNA]</scope>
    <source>
        <strain evidence="1 2">DB0629</strain>
    </source>
</reference>
<dbReference type="RefSeq" id="WP_171198535.1">
    <property type="nucleotide sequence ID" value="NZ_JABEND010000002.1"/>
</dbReference>
<accession>A0A849A2S4</accession>
<protein>
    <submittedName>
        <fullName evidence="1">Uncharacterized protein</fullName>
    </submittedName>
</protein>